<dbReference type="RefSeq" id="WP_221118567.1">
    <property type="nucleotide sequence ID" value="NZ_JABDXZ010000005.1"/>
</dbReference>
<evidence type="ECO:0000313" key="1">
    <source>
        <dbReference type="EMBL" id="MBX5088410.1"/>
    </source>
</evidence>
<dbReference type="EMBL" id="JABDYF010000001">
    <property type="protein sequence ID" value="MBX5088410.1"/>
    <property type="molecule type" value="Genomic_DNA"/>
</dbReference>
<accession>A0ABS7IEH0</accession>
<comment type="caution">
    <text evidence="1">The sequence shown here is derived from an EMBL/GenBank/DDBJ whole genome shotgun (WGS) entry which is preliminary data.</text>
</comment>
<reference evidence="1 2" key="1">
    <citation type="submission" date="2020-04" db="EMBL/GenBank/DDBJ databases">
        <title>Global-level population genomics: horizontal gene transfer, symbiosis and evolution in Rhizobia.</title>
        <authorList>
            <person name="Gai Y."/>
        </authorList>
    </citation>
    <scope>NUCLEOTIDE SEQUENCE [LARGE SCALE GENOMIC DNA]</scope>
    <source>
        <strain evidence="1 2">BLR33</strain>
    </source>
</reference>
<dbReference type="Proteomes" id="UP000770629">
    <property type="component" value="Unassembled WGS sequence"/>
</dbReference>
<organism evidence="1 2">
    <name type="scientific">Rhizobium lentis</name>
    <dbReference type="NCBI Taxonomy" id="1138194"/>
    <lineage>
        <taxon>Bacteria</taxon>
        <taxon>Pseudomonadati</taxon>
        <taxon>Pseudomonadota</taxon>
        <taxon>Alphaproteobacteria</taxon>
        <taxon>Hyphomicrobiales</taxon>
        <taxon>Rhizobiaceae</taxon>
        <taxon>Rhizobium/Agrobacterium group</taxon>
        <taxon>Rhizobium</taxon>
    </lineage>
</organism>
<name>A0ABS7IEH0_9HYPH</name>
<sequence>MYAKDFRAQSDFWINDVGDHFLSHLTARIRGGSSTSMLGQSGHELNIFAAAECIGKLDSASNDGSTISARSCRKLKLLMGSEPTTCACDRQTRADGNGDQYFYLKVNQNACRGRRDAAGYRNKWLAQEERLVEEAS</sequence>
<evidence type="ECO:0000313" key="2">
    <source>
        <dbReference type="Proteomes" id="UP000770629"/>
    </source>
</evidence>
<protein>
    <submittedName>
        <fullName evidence="1">Uncharacterized protein</fullName>
    </submittedName>
</protein>
<keyword evidence="2" id="KW-1185">Reference proteome</keyword>
<gene>
    <name evidence="1" type="ORF">HJB60_04365</name>
</gene>
<proteinExistence type="predicted"/>